<evidence type="ECO:0000256" key="5">
    <source>
        <dbReference type="ARBA" id="ARBA00023274"/>
    </source>
</evidence>
<feature type="coiled-coil region" evidence="8">
    <location>
        <begin position="51"/>
        <end position="78"/>
    </location>
</feature>
<evidence type="ECO:0000256" key="2">
    <source>
        <dbReference type="ARBA" id="ARBA00022730"/>
    </source>
</evidence>
<evidence type="ECO:0000256" key="8">
    <source>
        <dbReference type="SAM" id="Coils"/>
    </source>
</evidence>
<keyword evidence="8" id="KW-0175">Coiled coil</keyword>
<keyword evidence="2 7" id="KW-0699">rRNA-binding</keyword>
<dbReference type="InterPro" id="IPR009027">
    <property type="entry name" value="Ribosomal_bL9/RNase_H1_N"/>
</dbReference>
<dbReference type="Gene3D" id="3.10.430.100">
    <property type="entry name" value="Ribosomal protein L9, C-terminal domain"/>
    <property type="match status" value="1"/>
</dbReference>
<keyword evidence="11" id="KW-1185">Reference proteome</keyword>
<dbReference type="InterPro" id="IPR020070">
    <property type="entry name" value="Ribosomal_bL9_N"/>
</dbReference>
<dbReference type="InterPro" id="IPR000244">
    <property type="entry name" value="Ribosomal_bL9"/>
</dbReference>
<dbReference type="GO" id="GO:0005840">
    <property type="term" value="C:ribosome"/>
    <property type="evidence" value="ECO:0007669"/>
    <property type="project" value="UniProtKB-KW"/>
</dbReference>
<dbReference type="PANTHER" id="PTHR21368">
    <property type="entry name" value="50S RIBOSOMAL PROTEIN L9"/>
    <property type="match status" value="1"/>
</dbReference>
<dbReference type="InterPro" id="IPR020069">
    <property type="entry name" value="Ribosomal_bL9_C"/>
</dbReference>
<organism evidence="10 11">
    <name type="scientific">Candidatus Dehalogenimonas loeffleri</name>
    <dbReference type="NCBI Taxonomy" id="3127115"/>
    <lineage>
        <taxon>Bacteria</taxon>
        <taxon>Bacillati</taxon>
        <taxon>Chloroflexota</taxon>
        <taxon>Dehalococcoidia</taxon>
        <taxon>Dehalococcoidales</taxon>
        <taxon>Dehalococcoidaceae</taxon>
        <taxon>Dehalogenimonas</taxon>
    </lineage>
</organism>
<dbReference type="EMBL" id="CP146612">
    <property type="protein sequence ID" value="WWX25333.1"/>
    <property type="molecule type" value="Genomic_DNA"/>
</dbReference>
<sequence length="150" mass="15963">MKVIFLKDVPNIGKTGQIKEVPDGYARNFLLKSGFAAPATKEATAHIQSQIEAERKKQANLEAELAATAELLEKLTVEVAGKTGAGEKLYGSITTTEIAAAVKAASGYALDKRKIEIDEPIRQLGVYPVTVRLSASLTPVIKVKVVAKGS</sequence>
<evidence type="ECO:0000256" key="1">
    <source>
        <dbReference type="ARBA" id="ARBA00010605"/>
    </source>
</evidence>
<feature type="domain" description="Ribosomal protein L9" evidence="9">
    <location>
        <begin position="13"/>
        <end position="40"/>
    </location>
</feature>
<accession>A0ABZ2J4W0</accession>
<dbReference type="PROSITE" id="PS00651">
    <property type="entry name" value="RIBOSOMAL_L9"/>
    <property type="match status" value="1"/>
</dbReference>
<evidence type="ECO:0000313" key="10">
    <source>
        <dbReference type="EMBL" id="WWX25333.1"/>
    </source>
</evidence>
<evidence type="ECO:0000256" key="3">
    <source>
        <dbReference type="ARBA" id="ARBA00022884"/>
    </source>
</evidence>
<name>A0ABZ2J4W0_9CHLR</name>
<evidence type="ECO:0000259" key="9">
    <source>
        <dbReference type="PROSITE" id="PS00651"/>
    </source>
</evidence>
<dbReference type="HAMAP" id="MF_00503">
    <property type="entry name" value="Ribosomal_bL9"/>
    <property type="match status" value="1"/>
</dbReference>
<comment type="function">
    <text evidence="7">Binds to the 23S rRNA.</text>
</comment>
<reference evidence="10 11" key="1">
    <citation type="submission" date="2024-03" db="EMBL/GenBank/DDBJ databases">
        <title>A Dehalogenimonas Isolated from Estuarine Sediments Dihaloeliminates Chlorinated Alkanes.</title>
        <authorList>
            <person name="Yang Y."/>
            <person name="Wang H."/>
        </authorList>
    </citation>
    <scope>NUCLEOTIDE SEQUENCE [LARGE SCALE GENOMIC DNA]</scope>
    <source>
        <strain evidence="10 11">W</strain>
    </source>
</reference>
<evidence type="ECO:0000313" key="11">
    <source>
        <dbReference type="Proteomes" id="UP001375370"/>
    </source>
</evidence>
<dbReference type="InterPro" id="IPR036935">
    <property type="entry name" value="Ribosomal_bL9_N_sf"/>
</dbReference>
<evidence type="ECO:0000256" key="7">
    <source>
        <dbReference type="HAMAP-Rule" id="MF_00503"/>
    </source>
</evidence>
<dbReference type="Gene3D" id="3.40.5.10">
    <property type="entry name" value="Ribosomal protein L9, N-terminal domain"/>
    <property type="match status" value="1"/>
</dbReference>
<dbReference type="InterPro" id="IPR036791">
    <property type="entry name" value="Ribosomal_bL9_C_sf"/>
</dbReference>
<keyword evidence="4 7" id="KW-0689">Ribosomal protein</keyword>
<gene>
    <name evidence="7 10" type="primary">rplI</name>
    <name evidence="10" type="ORF">V8247_08800</name>
</gene>
<comment type="similarity">
    <text evidence="1 7">Belongs to the bacterial ribosomal protein bL9 family.</text>
</comment>
<dbReference type="RefSeq" id="WP_338737473.1">
    <property type="nucleotide sequence ID" value="NZ_CP146612.1"/>
</dbReference>
<evidence type="ECO:0000256" key="6">
    <source>
        <dbReference type="ARBA" id="ARBA00035292"/>
    </source>
</evidence>
<proteinExistence type="inferred from homology"/>
<dbReference type="Pfam" id="PF03948">
    <property type="entry name" value="Ribosomal_L9_C"/>
    <property type="match status" value="1"/>
</dbReference>
<keyword evidence="5 7" id="KW-0687">Ribonucleoprotein</keyword>
<keyword evidence="3 7" id="KW-0694">RNA-binding</keyword>
<dbReference type="InterPro" id="IPR020594">
    <property type="entry name" value="Ribosomal_bL9_bac/chp"/>
</dbReference>
<protein>
    <recommendedName>
        <fullName evidence="6 7">Large ribosomal subunit protein bL9</fullName>
    </recommendedName>
</protein>
<dbReference type="Pfam" id="PF01281">
    <property type="entry name" value="Ribosomal_L9_N"/>
    <property type="match status" value="1"/>
</dbReference>
<dbReference type="SUPFAM" id="SSF55653">
    <property type="entry name" value="Ribosomal protein L9 C-domain"/>
    <property type="match status" value="1"/>
</dbReference>
<evidence type="ECO:0000256" key="4">
    <source>
        <dbReference type="ARBA" id="ARBA00022980"/>
    </source>
</evidence>
<dbReference type="Proteomes" id="UP001375370">
    <property type="component" value="Chromosome"/>
</dbReference>
<dbReference type="NCBIfam" id="TIGR00158">
    <property type="entry name" value="L9"/>
    <property type="match status" value="1"/>
</dbReference>
<dbReference type="SUPFAM" id="SSF55658">
    <property type="entry name" value="L9 N-domain-like"/>
    <property type="match status" value="1"/>
</dbReference>